<evidence type="ECO:0000313" key="2">
    <source>
        <dbReference type="EMBL" id="MBW4548225.1"/>
    </source>
</evidence>
<reference evidence="2" key="2">
    <citation type="journal article" date="2022" name="Microbiol. Resour. Announc.">
        <title>Metagenome Sequencing to Explore Phylogenomics of Terrestrial Cyanobacteria.</title>
        <authorList>
            <person name="Ward R.D."/>
            <person name="Stajich J.E."/>
            <person name="Johansen J.R."/>
            <person name="Huntemann M."/>
            <person name="Clum A."/>
            <person name="Foster B."/>
            <person name="Foster B."/>
            <person name="Roux S."/>
            <person name="Palaniappan K."/>
            <person name="Varghese N."/>
            <person name="Mukherjee S."/>
            <person name="Reddy T.B.K."/>
            <person name="Daum C."/>
            <person name="Copeland A."/>
            <person name="Chen I.A."/>
            <person name="Ivanova N.N."/>
            <person name="Kyrpides N.C."/>
            <person name="Shapiro N."/>
            <person name="Eloe-Fadrosh E.A."/>
            <person name="Pietrasiak N."/>
        </authorList>
    </citation>
    <scope>NUCLEOTIDE SEQUENCE</scope>
    <source>
        <strain evidence="2">CPER-KK1</strain>
    </source>
</reference>
<dbReference type="Proteomes" id="UP000753908">
    <property type="component" value="Unassembled WGS sequence"/>
</dbReference>
<feature type="region of interest" description="Disordered" evidence="1">
    <location>
        <begin position="66"/>
        <end position="102"/>
    </location>
</feature>
<accession>A0A951PQM3</accession>
<proteinExistence type="predicted"/>
<protein>
    <submittedName>
        <fullName evidence="2">Uncharacterized protein</fullName>
    </submittedName>
</protein>
<gene>
    <name evidence="2" type="ORF">KME25_27850</name>
</gene>
<name>A0A951PQM3_9CYAN</name>
<reference evidence="2" key="1">
    <citation type="submission" date="2021-05" db="EMBL/GenBank/DDBJ databases">
        <authorList>
            <person name="Pietrasiak N."/>
            <person name="Ward R."/>
            <person name="Stajich J.E."/>
            <person name="Kurbessoian T."/>
        </authorList>
    </citation>
    <scope>NUCLEOTIDE SEQUENCE</scope>
    <source>
        <strain evidence="2">CPER-KK1</strain>
    </source>
</reference>
<organism evidence="2 3">
    <name type="scientific">Symplocastrum torsivum CPER-KK1</name>
    <dbReference type="NCBI Taxonomy" id="450513"/>
    <lineage>
        <taxon>Bacteria</taxon>
        <taxon>Bacillati</taxon>
        <taxon>Cyanobacteriota</taxon>
        <taxon>Cyanophyceae</taxon>
        <taxon>Oscillatoriophycideae</taxon>
        <taxon>Oscillatoriales</taxon>
        <taxon>Microcoleaceae</taxon>
        <taxon>Symplocastrum</taxon>
    </lineage>
</organism>
<evidence type="ECO:0000256" key="1">
    <source>
        <dbReference type="SAM" id="MobiDB-lite"/>
    </source>
</evidence>
<feature type="compositionally biased region" description="Low complexity" evidence="1">
    <location>
        <begin position="84"/>
        <end position="100"/>
    </location>
</feature>
<evidence type="ECO:0000313" key="3">
    <source>
        <dbReference type="Proteomes" id="UP000753908"/>
    </source>
</evidence>
<dbReference type="AlphaFoldDB" id="A0A951PQM3"/>
<sequence length="115" mass="12510">MMVVDLTENVLVNTPIPSANHAALRSGFAGYPANPRWNAAKYSAWKTGRQLREALASGQMVVRSTDSMLVQANEQDDHSNSGNASTSKQAKQAKQSKPSQLLHKAKRMLAAYQLA</sequence>
<comment type="caution">
    <text evidence="2">The sequence shown here is derived from an EMBL/GenBank/DDBJ whole genome shotgun (WGS) entry which is preliminary data.</text>
</comment>
<dbReference type="EMBL" id="JAHHIF010000057">
    <property type="protein sequence ID" value="MBW4548225.1"/>
    <property type="molecule type" value="Genomic_DNA"/>
</dbReference>